<evidence type="ECO:0000313" key="2">
    <source>
        <dbReference type="EMBL" id="MFD2186561.1"/>
    </source>
</evidence>
<evidence type="ECO:0000259" key="1">
    <source>
        <dbReference type="Pfam" id="PF13518"/>
    </source>
</evidence>
<feature type="non-terminal residue" evidence="2">
    <location>
        <position position="105"/>
    </location>
</feature>
<dbReference type="SUPFAM" id="SSF46689">
    <property type="entry name" value="Homeodomain-like"/>
    <property type="match status" value="1"/>
</dbReference>
<reference evidence="3" key="1">
    <citation type="journal article" date="2019" name="Int. J. Syst. Evol. Microbiol.">
        <title>The Global Catalogue of Microorganisms (GCM) 10K type strain sequencing project: providing services to taxonomists for standard genome sequencing and annotation.</title>
        <authorList>
            <consortium name="The Broad Institute Genomics Platform"/>
            <consortium name="The Broad Institute Genome Sequencing Center for Infectious Disease"/>
            <person name="Wu L."/>
            <person name="Ma J."/>
        </authorList>
    </citation>
    <scope>NUCLEOTIDE SEQUENCE [LARGE SCALE GENOMIC DNA]</scope>
    <source>
        <strain evidence="3">DT92</strain>
    </source>
</reference>
<dbReference type="RefSeq" id="WP_378319550.1">
    <property type="nucleotide sequence ID" value="NZ_JBHUHY010000004.1"/>
</dbReference>
<dbReference type="InterPro" id="IPR036388">
    <property type="entry name" value="WH-like_DNA-bd_sf"/>
</dbReference>
<feature type="domain" description="Insertion element IS150 protein InsJ-like helix-turn-helix" evidence="1">
    <location>
        <begin position="4"/>
        <end position="54"/>
    </location>
</feature>
<dbReference type="InterPro" id="IPR009057">
    <property type="entry name" value="Homeodomain-like_sf"/>
</dbReference>
<proteinExistence type="predicted"/>
<dbReference type="Pfam" id="PF13518">
    <property type="entry name" value="HTH_28"/>
    <property type="match status" value="1"/>
</dbReference>
<keyword evidence="3" id="KW-1185">Reference proteome</keyword>
<dbReference type="Proteomes" id="UP001597344">
    <property type="component" value="Unassembled WGS sequence"/>
</dbReference>
<dbReference type="EMBL" id="JBHUHY010000004">
    <property type="protein sequence ID" value="MFD2186561.1"/>
    <property type="molecule type" value="Genomic_DNA"/>
</dbReference>
<dbReference type="InterPro" id="IPR055247">
    <property type="entry name" value="InsJ-like_HTH"/>
</dbReference>
<gene>
    <name evidence="2" type="ORF">ACFSJT_07130</name>
</gene>
<comment type="caution">
    <text evidence="2">The sequence shown here is derived from an EMBL/GenBank/DDBJ whole genome shotgun (WGS) entry which is preliminary data.</text>
</comment>
<accession>A0ABW5AXI8</accession>
<dbReference type="Gene3D" id="1.10.10.10">
    <property type="entry name" value="Winged helix-like DNA-binding domain superfamily/Winged helix DNA-binding domain"/>
    <property type="match status" value="1"/>
</dbReference>
<evidence type="ECO:0000313" key="3">
    <source>
        <dbReference type="Proteomes" id="UP001597344"/>
    </source>
</evidence>
<sequence>MEQKIEFICEWRTGKYTITELCKSFGISRPTAYKLIDRFENQGFEGLKEQSRKPGKHPNATDQKIIDGILKLKEKHKLWGAKKIRTLLFKEFAEEEIPSVVTVHN</sequence>
<organism evidence="2 3">
    <name type="scientific">Aquimarina celericrescens</name>
    <dbReference type="NCBI Taxonomy" id="1964542"/>
    <lineage>
        <taxon>Bacteria</taxon>
        <taxon>Pseudomonadati</taxon>
        <taxon>Bacteroidota</taxon>
        <taxon>Flavobacteriia</taxon>
        <taxon>Flavobacteriales</taxon>
        <taxon>Flavobacteriaceae</taxon>
        <taxon>Aquimarina</taxon>
    </lineage>
</organism>
<protein>
    <submittedName>
        <fullName evidence="2">Helix-turn-helix domain-containing protein</fullName>
    </submittedName>
</protein>
<name>A0ABW5AXI8_9FLAO</name>